<sequence length="371" mass="39192">MKKTKLLSTILAMVLVAGMLAACGGTPETPSSTAPAETAPSAEPAEEPADDAAPTDGAFSAALVTDVGGINDQSFNQSAWEGMQRLESDKGVKVSFLESKKDADYAPNLAKVTDDAPDIVWGIGFLMKDALAAAAESNPDQRYALVDDVFEAGQYPNAIGVQFQAEQSSFLVGYIAAHKTETNHVGFLLGMESPVMDRFKYGYEAGVRYGAKELGKEIQYDFALAESFSDTAKGKAMAQKMYTDGADVIFHAAGQTGSGAIEAAKEMNKMVIGVDLDQNFLAPDNVITSALKNVGNAVYDITGRIMDGEELGGTNVTMGLAEGGVGIAPSSDKHLSAELLAQVDELQQKIIDGEIVVPYTQEDFDAFVANL</sequence>
<evidence type="ECO:0000256" key="5">
    <source>
        <dbReference type="ARBA" id="ARBA00023136"/>
    </source>
</evidence>
<feature type="compositionally biased region" description="Low complexity" evidence="7">
    <location>
        <begin position="26"/>
        <end position="43"/>
    </location>
</feature>
<keyword evidence="4 8" id="KW-0732">Signal</keyword>
<keyword evidence="5" id="KW-0472">Membrane</keyword>
<dbReference type="PANTHER" id="PTHR34296">
    <property type="entry name" value="TRANSCRIPTIONAL ACTIVATOR PROTEIN MED"/>
    <property type="match status" value="1"/>
</dbReference>
<dbReference type="PANTHER" id="PTHR34296:SF2">
    <property type="entry name" value="ABC TRANSPORTER GUANOSINE-BINDING PROTEIN NUPN"/>
    <property type="match status" value="1"/>
</dbReference>
<dbReference type="InterPro" id="IPR050957">
    <property type="entry name" value="BMP_lipoprotein"/>
</dbReference>
<evidence type="ECO:0000256" key="4">
    <source>
        <dbReference type="ARBA" id="ARBA00022729"/>
    </source>
</evidence>
<dbReference type="SUPFAM" id="SSF53822">
    <property type="entry name" value="Periplasmic binding protein-like I"/>
    <property type="match status" value="1"/>
</dbReference>
<evidence type="ECO:0000256" key="7">
    <source>
        <dbReference type="SAM" id="MobiDB-lite"/>
    </source>
</evidence>
<feature type="signal peptide" evidence="8">
    <location>
        <begin position="1"/>
        <end position="21"/>
    </location>
</feature>
<dbReference type="Proteomes" id="UP000276301">
    <property type="component" value="Unassembled WGS sequence"/>
</dbReference>
<dbReference type="Pfam" id="PF02608">
    <property type="entry name" value="Bmp"/>
    <property type="match status" value="1"/>
</dbReference>
<evidence type="ECO:0000256" key="1">
    <source>
        <dbReference type="ARBA" id="ARBA00004193"/>
    </source>
</evidence>
<feature type="region of interest" description="Disordered" evidence="7">
    <location>
        <begin position="26"/>
        <end position="55"/>
    </location>
</feature>
<dbReference type="InterPro" id="IPR003760">
    <property type="entry name" value="PnrA-like"/>
</dbReference>
<comment type="similarity">
    <text evidence="2">Belongs to the BMP lipoprotein family.</text>
</comment>
<name>A0A498CUK9_9FIRM</name>
<dbReference type="GO" id="GO:0005886">
    <property type="term" value="C:plasma membrane"/>
    <property type="evidence" value="ECO:0007669"/>
    <property type="project" value="UniProtKB-SubCell"/>
</dbReference>
<evidence type="ECO:0000256" key="3">
    <source>
        <dbReference type="ARBA" id="ARBA00022475"/>
    </source>
</evidence>
<evidence type="ECO:0000313" key="11">
    <source>
        <dbReference type="Proteomes" id="UP000276301"/>
    </source>
</evidence>
<evidence type="ECO:0000259" key="9">
    <source>
        <dbReference type="Pfam" id="PF02608"/>
    </source>
</evidence>
<comment type="subcellular location">
    <subcellularLocation>
        <location evidence="1">Cell membrane</location>
        <topology evidence="1">Lipid-anchor</topology>
    </subcellularLocation>
</comment>
<keyword evidence="6" id="KW-0449">Lipoprotein</keyword>
<dbReference type="Gene3D" id="3.40.50.2300">
    <property type="match status" value="2"/>
</dbReference>
<dbReference type="CDD" id="cd06354">
    <property type="entry name" value="PBP1_PrnA-like"/>
    <property type="match status" value="1"/>
</dbReference>
<protein>
    <submittedName>
        <fullName evidence="10">BMP family ABC transporter substrate-binding protein</fullName>
    </submittedName>
</protein>
<feature type="chain" id="PRO_5038940156" evidence="8">
    <location>
        <begin position="22"/>
        <end position="371"/>
    </location>
</feature>
<dbReference type="InterPro" id="IPR028082">
    <property type="entry name" value="Peripla_BP_I"/>
</dbReference>
<accession>A0A498CUK9</accession>
<proteinExistence type="inferred from homology"/>
<dbReference type="PROSITE" id="PS51257">
    <property type="entry name" value="PROKAR_LIPOPROTEIN"/>
    <property type="match status" value="1"/>
</dbReference>
<reference evidence="10 11" key="1">
    <citation type="submission" date="2018-10" db="EMBL/GenBank/DDBJ databases">
        <title>Anaerotruncus faecis sp. nov., isolated from human feces.</title>
        <authorList>
            <person name="Wang Y.-J."/>
        </authorList>
    </citation>
    <scope>NUCLEOTIDE SEQUENCE [LARGE SCALE GENOMIC DNA]</scope>
    <source>
        <strain evidence="10 11">22A2-44</strain>
    </source>
</reference>
<comment type="caution">
    <text evidence="10">The sequence shown here is derived from an EMBL/GenBank/DDBJ whole genome shotgun (WGS) entry which is preliminary data.</text>
</comment>
<gene>
    <name evidence="10" type="ORF">D4A47_08425</name>
</gene>
<keyword evidence="11" id="KW-1185">Reference proteome</keyword>
<dbReference type="EMBL" id="RCHT01000013">
    <property type="protein sequence ID" value="RLL10657.1"/>
    <property type="molecule type" value="Genomic_DNA"/>
</dbReference>
<feature type="domain" description="ABC transporter substrate-binding protein PnrA-like" evidence="9">
    <location>
        <begin position="62"/>
        <end position="361"/>
    </location>
</feature>
<evidence type="ECO:0000256" key="6">
    <source>
        <dbReference type="ARBA" id="ARBA00023288"/>
    </source>
</evidence>
<evidence type="ECO:0000313" key="10">
    <source>
        <dbReference type="EMBL" id="RLL10657.1"/>
    </source>
</evidence>
<dbReference type="AlphaFoldDB" id="A0A498CUK9"/>
<evidence type="ECO:0000256" key="2">
    <source>
        <dbReference type="ARBA" id="ARBA00008610"/>
    </source>
</evidence>
<evidence type="ECO:0000256" key="8">
    <source>
        <dbReference type="SAM" id="SignalP"/>
    </source>
</evidence>
<organism evidence="10 11">
    <name type="scientific">Anaerotruncus massiliensis</name>
    <name type="common">ex Liu et al. 2021</name>
    <dbReference type="NCBI Taxonomy" id="2321404"/>
    <lineage>
        <taxon>Bacteria</taxon>
        <taxon>Bacillati</taxon>
        <taxon>Bacillota</taxon>
        <taxon>Clostridia</taxon>
        <taxon>Eubacteriales</taxon>
        <taxon>Oscillospiraceae</taxon>
        <taxon>Anaerotruncus</taxon>
    </lineage>
</organism>
<keyword evidence="3" id="KW-1003">Cell membrane</keyword>